<sequence>MKLEKLGLSLSLICAIHCVSLPLLLTLAPLVGQSFWADPVVENTLLVSSVFIAAYTLGKDYISIHKRASALFTAALGFGIILITKTLLPANYEPVMMAIGGGVTAWAYYLNWKLRRLTVCTKGCQVSHKPTTMMRAMQEA</sequence>
<dbReference type="OrthoDB" id="5966279at2"/>
<dbReference type="GO" id="GO:0016020">
    <property type="term" value="C:membrane"/>
    <property type="evidence" value="ECO:0007669"/>
    <property type="project" value="InterPro"/>
</dbReference>
<evidence type="ECO:0000256" key="1">
    <source>
        <dbReference type="SAM" id="Phobius"/>
    </source>
</evidence>
<feature type="transmembrane region" description="Helical" evidence="1">
    <location>
        <begin position="70"/>
        <end position="88"/>
    </location>
</feature>
<reference evidence="2 3" key="1">
    <citation type="submission" date="2016-10" db="EMBL/GenBank/DDBJ databases">
        <authorList>
            <person name="de Groot N.N."/>
        </authorList>
    </citation>
    <scope>NUCLEOTIDE SEQUENCE [LARGE SCALE GENOMIC DNA]</scope>
    <source>
        <strain evidence="2 3">DSM 6793</strain>
    </source>
</reference>
<dbReference type="AlphaFoldDB" id="A0A1I1NT40"/>
<keyword evidence="3" id="KW-1185">Reference proteome</keyword>
<name>A0A1I1NT40_9BACT</name>
<protein>
    <submittedName>
        <fullName evidence="2">MerC mercury resistance protein</fullName>
    </submittedName>
</protein>
<dbReference type="RefSeq" id="WP_091516557.1">
    <property type="nucleotide sequence ID" value="NZ_FOLE01000015.1"/>
</dbReference>
<dbReference type="InterPro" id="IPR004891">
    <property type="entry name" value="Mercury-R_MerC"/>
</dbReference>
<feature type="transmembrane region" description="Helical" evidence="1">
    <location>
        <begin position="94"/>
        <end position="112"/>
    </location>
</feature>
<proteinExistence type="predicted"/>
<dbReference type="STRING" id="927664.SAMN05421780_11518"/>
<organism evidence="2 3">
    <name type="scientific">Flexibacter flexilis DSM 6793</name>
    <dbReference type="NCBI Taxonomy" id="927664"/>
    <lineage>
        <taxon>Bacteria</taxon>
        <taxon>Pseudomonadati</taxon>
        <taxon>Bacteroidota</taxon>
        <taxon>Cytophagia</taxon>
        <taxon>Cytophagales</taxon>
        <taxon>Flexibacteraceae</taxon>
        <taxon>Flexibacter</taxon>
    </lineage>
</organism>
<evidence type="ECO:0000313" key="2">
    <source>
        <dbReference type="EMBL" id="SFC96890.1"/>
    </source>
</evidence>
<dbReference type="Pfam" id="PF03203">
    <property type="entry name" value="MerC"/>
    <property type="match status" value="1"/>
</dbReference>
<keyword evidence="1" id="KW-0472">Membrane</keyword>
<dbReference type="GO" id="GO:0015097">
    <property type="term" value="F:mercury ion transmembrane transporter activity"/>
    <property type="evidence" value="ECO:0007669"/>
    <property type="project" value="InterPro"/>
</dbReference>
<gene>
    <name evidence="2" type="ORF">SAMN05421780_11518</name>
</gene>
<dbReference type="Proteomes" id="UP000199514">
    <property type="component" value="Unassembled WGS sequence"/>
</dbReference>
<feature type="transmembrane region" description="Helical" evidence="1">
    <location>
        <begin position="7"/>
        <end position="28"/>
    </location>
</feature>
<evidence type="ECO:0000313" key="3">
    <source>
        <dbReference type="Proteomes" id="UP000199514"/>
    </source>
</evidence>
<accession>A0A1I1NT40</accession>
<feature type="transmembrane region" description="Helical" evidence="1">
    <location>
        <begin position="40"/>
        <end position="58"/>
    </location>
</feature>
<keyword evidence="1" id="KW-1133">Transmembrane helix</keyword>
<keyword evidence="1" id="KW-0812">Transmembrane</keyword>
<dbReference type="EMBL" id="FOLE01000015">
    <property type="protein sequence ID" value="SFC96890.1"/>
    <property type="molecule type" value="Genomic_DNA"/>
</dbReference>